<evidence type="ECO:0000313" key="2">
    <source>
        <dbReference type="EMBL" id="MBB2890261.1"/>
    </source>
</evidence>
<dbReference type="RefSeq" id="WP_183318224.1">
    <property type="nucleotide sequence ID" value="NZ_JACHVQ010000001.1"/>
</dbReference>
<comment type="caution">
    <text evidence="2">The sequence shown here is derived from an EMBL/GenBank/DDBJ whole genome shotgun (WGS) entry which is preliminary data.</text>
</comment>
<proteinExistence type="predicted"/>
<evidence type="ECO:0000256" key="1">
    <source>
        <dbReference type="SAM" id="Phobius"/>
    </source>
</evidence>
<organism evidence="2 3">
    <name type="scientific">Flexivirga oryzae</name>
    <dbReference type="NCBI Taxonomy" id="1794944"/>
    <lineage>
        <taxon>Bacteria</taxon>
        <taxon>Bacillati</taxon>
        <taxon>Actinomycetota</taxon>
        <taxon>Actinomycetes</taxon>
        <taxon>Micrococcales</taxon>
        <taxon>Dermacoccaceae</taxon>
        <taxon>Flexivirga</taxon>
    </lineage>
</organism>
<dbReference type="InterPro" id="IPR036259">
    <property type="entry name" value="MFS_trans_sf"/>
</dbReference>
<name>A0A839N680_9MICO</name>
<gene>
    <name evidence="2" type="ORF">FHU39_000245</name>
</gene>
<keyword evidence="1" id="KW-0472">Membrane</keyword>
<keyword evidence="1" id="KW-1133">Transmembrane helix</keyword>
<dbReference type="SUPFAM" id="SSF103473">
    <property type="entry name" value="MFS general substrate transporter"/>
    <property type="match status" value="1"/>
</dbReference>
<dbReference type="AlphaFoldDB" id="A0A839N680"/>
<keyword evidence="3" id="KW-1185">Reference proteome</keyword>
<feature type="transmembrane region" description="Helical" evidence="1">
    <location>
        <begin position="81"/>
        <end position="99"/>
    </location>
</feature>
<protein>
    <submittedName>
        <fullName evidence="2">Type IV secretory pathway TrbD component</fullName>
    </submittedName>
</protein>
<evidence type="ECO:0000313" key="3">
    <source>
        <dbReference type="Proteomes" id="UP000559182"/>
    </source>
</evidence>
<accession>A0A839N680</accession>
<reference evidence="2 3" key="1">
    <citation type="submission" date="2020-08" db="EMBL/GenBank/DDBJ databases">
        <title>Sequencing the genomes of 1000 actinobacteria strains.</title>
        <authorList>
            <person name="Klenk H.-P."/>
        </authorList>
    </citation>
    <scope>NUCLEOTIDE SEQUENCE [LARGE SCALE GENOMIC DNA]</scope>
    <source>
        <strain evidence="2 3">DSM 105369</strain>
    </source>
</reference>
<dbReference type="EMBL" id="JACHVQ010000001">
    <property type="protein sequence ID" value="MBB2890261.1"/>
    <property type="molecule type" value="Genomic_DNA"/>
</dbReference>
<dbReference type="Proteomes" id="UP000559182">
    <property type="component" value="Unassembled WGS sequence"/>
</dbReference>
<feature type="transmembrane region" description="Helical" evidence="1">
    <location>
        <begin position="105"/>
        <end position="126"/>
    </location>
</feature>
<keyword evidence="1" id="KW-0812">Transmembrane</keyword>
<feature type="transmembrane region" description="Helical" evidence="1">
    <location>
        <begin position="16"/>
        <end position="35"/>
    </location>
</feature>
<feature type="transmembrane region" description="Helical" evidence="1">
    <location>
        <begin position="41"/>
        <end position="61"/>
    </location>
</feature>
<sequence>MSENHALKVLHNQRRVIILAGILAAASIYLSAVFGHWPVGIFISIGILLALGNQLFTELSVLRAVESGEEFSKKQYGSASLVRLMGITIVAAIVCVVFWKSGGAAVLGGLAGFHMIVLMAVALPLMKELKKV</sequence>